<dbReference type="EMBL" id="PDDY01000004">
    <property type="protein sequence ID" value="PEH38428.1"/>
    <property type="molecule type" value="Genomic_DNA"/>
</dbReference>
<evidence type="ECO:0000313" key="1">
    <source>
        <dbReference type="EMBL" id="PEH38428.1"/>
    </source>
</evidence>
<sequence>MQASLAGVGGEVAGVRIPATPLALAALESAGAALPAVLLGHARRVFVLAALSARRGGLACDAGALFVGSLYANMGLSAAYARSAERYELDSADAARGLLRRHGASEREQSELWLAIALHTTSGIPARISPLAGVLAQAVRTDLTGAHYHAYTRGERAGVLAAYPRGARFGEAVIDAIGRGLAHRPGSTAGTAGADVLDRIDPDYRRMNFCGQILGSPWRD</sequence>
<dbReference type="RefSeq" id="WP_013698047.1">
    <property type="nucleotide sequence ID" value="NZ_CADEPO010000002.1"/>
</dbReference>
<dbReference type="Proteomes" id="UP000220629">
    <property type="component" value="Unassembled WGS sequence"/>
</dbReference>
<dbReference type="Gene3D" id="1.10.3210.10">
    <property type="entry name" value="Hypothetical protein af1432"/>
    <property type="match status" value="1"/>
</dbReference>
<dbReference type="OMA" id="HTCASAN"/>
<protein>
    <submittedName>
        <fullName evidence="1">Phosphohydrolase</fullName>
    </submittedName>
</protein>
<evidence type="ECO:0000313" key="2">
    <source>
        <dbReference type="Proteomes" id="UP000220629"/>
    </source>
</evidence>
<organism evidence="1 2">
    <name type="scientific">Burkholderia gladioli</name>
    <name type="common">Pseudomonas marginata</name>
    <name type="synonym">Phytomonas marginata</name>
    <dbReference type="NCBI Taxonomy" id="28095"/>
    <lineage>
        <taxon>Bacteria</taxon>
        <taxon>Pseudomonadati</taxon>
        <taxon>Pseudomonadota</taxon>
        <taxon>Betaproteobacteria</taxon>
        <taxon>Burkholderiales</taxon>
        <taxon>Burkholderiaceae</taxon>
        <taxon>Burkholderia</taxon>
    </lineage>
</organism>
<dbReference type="PANTHER" id="PTHR35569">
    <property type="entry name" value="CYANAMIDE HYDRATASE DDI2-RELATED"/>
    <property type="match status" value="1"/>
</dbReference>
<dbReference type="GO" id="GO:0016787">
    <property type="term" value="F:hydrolase activity"/>
    <property type="evidence" value="ECO:0007669"/>
    <property type="project" value="UniProtKB-KW"/>
</dbReference>
<keyword evidence="1" id="KW-0378">Hydrolase</keyword>
<dbReference type="AlphaFoldDB" id="A0A2A7S4F0"/>
<dbReference type="PANTHER" id="PTHR35569:SF1">
    <property type="entry name" value="CYANAMIDE HYDRATASE DDI2-RELATED"/>
    <property type="match status" value="1"/>
</dbReference>
<name>A0A2A7S4F0_BURGA</name>
<gene>
    <name evidence="1" type="ORF">CRM94_28990</name>
</gene>
<dbReference type="SUPFAM" id="SSF109604">
    <property type="entry name" value="HD-domain/PDEase-like"/>
    <property type="match status" value="1"/>
</dbReference>
<proteinExistence type="predicted"/>
<comment type="caution">
    <text evidence="1">The sequence shown here is derived from an EMBL/GenBank/DDBJ whole genome shotgun (WGS) entry which is preliminary data.</text>
</comment>
<reference evidence="2" key="1">
    <citation type="submission" date="2017-09" db="EMBL/GenBank/DDBJ databases">
        <title>FDA dAtabase for Regulatory Grade micrObial Sequences (FDA-ARGOS): Supporting development and validation of Infectious Disease Dx tests.</title>
        <authorList>
            <person name="Minogue T."/>
            <person name="Wolcott M."/>
            <person name="Wasieloski L."/>
            <person name="Aguilar W."/>
            <person name="Moore D."/>
            <person name="Tallon L."/>
            <person name="Sadzewicz L."/>
            <person name="Ott S."/>
            <person name="Zhao X."/>
            <person name="Nagaraj S."/>
            <person name="Vavikolanu K."/>
            <person name="Aluvathingal J."/>
            <person name="Nadendla S."/>
            <person name="Sichtig H."/>
        </authorList>
    </citation>
    <scope>NUCLEOTIDE SEQUENCE [LARGE SCALE GENOMIC DNA]</scope>
    <source>
        <strain evidence="2">FDAARGOS_390</strain>
    </source>
</reference>
<accession>A0A2A7S4F0</accession>